<keyword evidence="3" id="KW-1185">Reference proteome</keyword>
<protein>
    <recommendedName>
        <fullName evidence="1">Amidase domain-containing protein</fullName>
    </recommendedName>
</protein>
<organism evidence="2 3">
    <name type="scientific">Corynespora cassiicola Philippines</name>
    <dbReference type="NCBI Taxonomy" id="1448308"/>
    <lineage>
        <taxon>Eukaryota</taxon>
        <taxon>Fungi</taxon>
        <taxon>Dikarya</taxon>
        <taxon>Ascomycota</taxon>
        <taxon>Pezizomycotina</taxon>
        <taxon>Dothideomycetes</taxon>
        <taxon>Pleosporomycetidae</taxon>
        <taxon>Pleosporales</taxon>
        <taxon>Corynesporascaceae</taxon>
        <taxon>Corynespora</taxon>
    </lineage>
</organism>
<dbReference type="EMBL" id="KZ678138">
    <property type="protein sequence ID" value="PSN64744.1"/>
    <property type="molecule type" value="Genomic_DNA"/>
</dbReference>
<evidence type="ECO:0000259" key="1">
    <source>
        <dbReference type="Pfam" id="PF01425"/>
    </source>
</evidence>
<evidence type="ECO:0000313" key="3">
    <source>
        <dbReference type="Proteomes" id="UP000240883"/>
    </source>
</evidence>
<dbReference type="OrthoDB" id="5423360at2759"/>
<feature type="domain" description="Amidase" evidence="1">
    <location>
        <begin position="139"/>
        <end position="273"/>
    </location>
</feature>
<dbReference type="InterPro" id="IPR036928">
    <property type="entry name" value="AS_sf"/>
</dbReference>
<proteinExistence type="predicted"/>
<dbReference type="SUPFAM" id="SSF75304">
    <property type="entry name" value="Amidase signature (AS) enzymes"/>
    <property type="match status" value="1"/>
</dbReference>
<sequence>MSSATVLLVAIAPNIFFRPKTQPALVIDSHLTVSGLAFRLKDLIFRFQSEDDVLTGEFALSATVFVNCIEEDTPHWSSLQTECNNFMPDRKLLSIGSNVSLPKVPTTNAFRFEPLSATTEDGDSLAIAVPSRLYFEQTEEKPLNGKRIGIKDNIQLVGPQDETADIVKKLIHQGAVVIGKQRLNAFAGSEKPPDQCIDYFSSWNPRADGYLRTAGSTSGGGSSIAGYNWMDYAVGTDNWSCTLNNMVEATGSLREPARVCVLYGLKATNRIISA</sequence>
<gene>
    <name evidence="2" type="ORF">BS50DRAFT_590519</name>
</gene>
<dbReference type="Proteomes" id="UP000240883">
    <property type="component" value="Unassembled WGS sequence"/>
</dbReference>
<name>A0A2T2NH30_CORCC</name>
<dbReference type="AlphaFoldDB" id="A0A2T2NH30"/>
<dbReference type="InterPro" id="IPR023631">
    <property type="entry name" value="Amidase_dom"/>
</dbReference>
<evidence type="ECO:0000313" key="2">
    <source>
        <dbReference type="EMBL" id="PSN64744.1"/>
    </source>
</evidence>
<dbReference type="Pfam" id="PF01425">
    <property type="entry name" value="Amidase"/>
    <property type="match status" value="1"/>
</dbReference>
<dbReference type="Gene3D" id="3.90.1300.10">
    <property type="entry name" value="Amidase signature (AS) domain"/>
    <property type="match status" value="1"/>
</dbReference>
<accession>A0A2T2NH30</accession>
<reference evidence="2 3" key="1">
    <citation type="journal article" date="2018" name="Front. Microbiol.">
        <title>Genome-Wide Analysis of Corynespora cassiicola Leaf Fall Disease Putative Effectors.</title>
        <authorList>
            <person name="Lopez D."/>
            <person name="Ribeiro S."/>
            <person name="Label P."/>
            <person name="Fumanal B."/>
            <person name="Venisse J.S."/>
            <person name="Kohler A."/>
            <person name="de Oliveira R.R."/>
            <person name="Labutti K."/>
            <person name="Lipzen A."/>
            <person name="Lail K."/>
            <person name="Bauer D."/>
            <person name="Ohm R.A."/>
            <person name="Barry K.W."/>
            <person name="Spatafora J."/>
            <person name="Grigoriev I.V."/>
            <person name="Martin F.M."/>
            <person name="Pujade-Renaud V."/>
        </authorList>
    </citation>
    <scope>NUCLEOTIDE SEQUENCE [LARGE SCALE GENOMIC DNA]</scope>
    <source>
        <strain evidence="2 3">Philippines</strain>
    </source>
</reference>